<dbReference type="KEGG" id="egl:EGR_11082"/>
<dbReference type="AlphaFoldDB" id="W6UKP0"/>
<sequence length="129" mass="14766">MQLSGIVQVRNNEVTIRILKACPILPHERKNISDLKYRNKSDKNGVNMTKSCILKYVYNVRGQFAVNSHAKSFALINGRELVGASIKFSQPKYLIFSHFLSFTLMYTTVNPKYISNINTRGLKEKLDLI</sequence>
<keyword evidence="2" id="KW-1185">Reference proteome</keyword>
<reference evidence="1 2" key="1">
    <citation type="journal article" date="2013" name="Nat. Genet.">
        <title>The genome of the hydatid tapeworm Echinococcus granulosus.</title>
        <authorList>
            <person name="Zheng H."/>
            <person name="Zhang W."/>
            <person name="Zhang L."/>
            <person name="Zhang Z."/>
            <person name="Li J."/>
            <person name="Lu G."/>
            <person name="Zhu Y."/>
            <person name="Wang Y."/>
            <person name="Huang Y."/>
            <person name="Liu J."/>
            <person name="Kang H."/>
            <person name="Chen J."/>
            <person name="Wang L."/>
            <person name="Chen A."/>
            <person name="Yu S."/>
            <person name="Gao Z."/>
            <person name="Jin L."/>
            <person name="Gu W."/>
            <person name="Wang Z."/>
            <person name="Zhao L."/>
            <person name="Shi B."/>
            <person name="Wen H."/>
            <person name="Lin R."/>
            <person name="Jones M.K."/>
            <person name="Brejova B."/>
            <person name="Vinar T."/>
            <person name="Zhao G."/>
            <person name="McManus D.P."/>
            <person name="Chen Z."/>
            <person name="Zhou Y."/>
            <person name="Wang S."/>
        </authorList>
    </citation>
    <scope>NUCLEOTIDE SEQUENCE [LARGE SCALE GENOMIC DNA]</scope>
</reference>
<comment type="caution">
    <text evidence="1">The sequence shown here is derived from an EMBL/GenBank/DDBJ whole genome shotgun (WGS) entry which is preliminary data.</text>
</comment>
<protein>
    <submittedName>
        <fullName evidence="1">Uncharacterized protein</fullName>
    </submittedName>
</protein>
<dbReference type="CTD" id="36346797"/>
<name>W6UKP0_ECHGR</name>
<gene>
    <name evidence="1" type="ORF">EGR_11082</name>
</gene>
<proteinExistence type="predicted"/>
<accession>W6UKP0</accession>
<dbReference type="GeneID" id="36346797"/>
<evidence type="ECO:0000313" key="2">
    <source>
        <dbReference type="Proteomes" id="UP000019149"/>
    </source>
</evidence>
<organism evidence="1 2">
    <name type="scientific">Echinococcus granulosus</name>
    <name type="common">Hydatid tapeworm</name>
    <dbReference type="NCBI Taxonomy" id="6210"/>
    <lineage>
        <taxon>Eukaryota</taxon>
        <taxon>Metazoa</taxon>
        <taxon>Spiralia</taxon>
        <taxon>Lophotrochozoa</taxon>
        <taxon>Platyhelminthes</taxon>
        <taxon>Cestoda</taxon>
        <taxon>Eucestoda</taxon>
        <taxon>Cyclophyllidea</taxon>
        <taxon>Taeniidae</taxon>
        <taxon>Echinococcus</taxon>
        <taxon>Echinococcus granulosus group</taxon>
    </lineage>
</organism>
<dbReference type="Proteomes" id="UP000019149">
    <property type="component" value="Unassembled WGS sequence"/>
</dbReference>
<evidence type="ECO:0000313" key="1">
    <source>
        <dbReference type="EMBL" id="EUB54059.1"/>
    </source>
</evidence>
<dbReference type="EMBL" id="APAU02000368">
    <property type="protein sequence ID" value="EUB54059.1"/>
    <property type="molecule type" value="Genomic_DNA"/>
</dbReference>
<dbReference type="RefSeq" id="XP_024345255.1">
    <property type="nucleotide sequence ID" value="XM_024500331.1"/>
</dbReference>